<dbReference type="InterPro" id="IPR036164">
    <property type="entry name" value="bL21-like_sf"/>
</dbReference>
<evidence type="ECO:0000256" key="1">
    <source>
        <dbReference type="ARBA" id="ARBA00008563"/>
    </source>
</evidence>
<dbReference type="PANTHER" id="PTHR21349">
    <property type="entry name" value="50S RIBOSOMAL PROTEIN L21"/>
    <property type="match status" value="1"/>
</dbReference>
<dbReference type="SUPFAM" id="SSF141091">
    <property type="entry name" value="L21p-like"/>
    <property type="match status" value="1"/>
</dbReference>
<evidence type="ECO:0000256" key="3">
    <source>
        <dbReference type="ARBA" id="ARBA00022884"/>
    </source>
</evidence>
<gene>
    <name evidence="6" type="primary">rplU</name>
    <name evidence="8" type="ordered locus">Q7C_2169</name>
</gene>
<dbReference type="NCBIfam" id="TIGR00061">
    <property type="entry name" value="L21"/>
    <property type="match status" value="1"/>
</dbReference>
<dbReference type="OrthoDB" id="9813334at2"/>
<comment type="subunit">
    <text evidence="6">Part of the 50S ribosomal subunit. Contacts protein L20.</text>
</comment>
<evidence type="ECO:0000313" key="8">
    <source>
        <dbReference type="EMBL" id="AFJ03305.1"/>
    </source>
</evidence>
<dbReference type="GO" id="GO:0019843">
    <property type="term" value="F:rRNA binding"/>
    <property type="evidence" value="ECO:0007669"/>
    <property type="project" value="UniProtKB-UniRule"/>
</dbReference>
<dbReference type="HOGENOM" id="CLU_061463_3_2_6"/>
<dbReference type="GO" id="GO:1990904">
    <property type="term" value="C:ribonucleoprotein complex"/>
    <property type="evidence" value="ECO:0007669"/>
    <property type="project" value="UniProtKB-KW"/>
</dbReference>
<sequence length="103" mass="11305">MYAIVATGGKQYRVKEGEKLRVEKLTAEAGDTVELDKVLLVGEGDSVKVGAPYLDGAKVTAKVAAQGRGDKVKIIKFRRRKHHRKQMGHRQAFTEIEITGISA</sequence>
<evidence type="ECO:0000313" key="9">
    <source>
        <dbReference type="Proteomes" id="UP000009145"/>
    </source>
</evidence>
<dbReference type="KEGG" id="mec:Q7C_2169"/>
<dbReference type="InterPro" id="IPR001787">
    <property type="entry name" value="Ribosomal_bL21"/>
</dbReference>
<keyword evidence="4 6" id="KW-0689">Ribosomal protein</keyword>
<keyword evidence="3 6" id="KW-0694">RNA-binding</keyword>
<keyword evidence="5 6" id="KW-0687">Ribonucleoprotein</keyword>
<evidence type="ECO:0000256" key="7">
    <source>
        <dbReference type="RuleBase" id="RU000562"/>
    </source>
</evidence>
<accession>I1YK62</accession>
<dbReference type="InterPro" id="IPR018258">
    <property type="entry name" value="Ribosomal_bL21_CS"/>
</dbReference>
<comment type="function">
    <text evidence="6 7">This protein binds to 23S rRNA in the presence of protein L20.</text>
</comment>
<keyword evidence="2 6" id="KW-0699">rRNA-binding</keyword>
<dbReference type="InterPro" id="IPR028909">
    <property type="entry name" value="bL21-like"/>
</dbReference>
<reference evidence="8 9" key="1">
    <citation type="journal article" date="2012" name="J. Bacteriol.">
        <title>Complete genome sequences of Methylophaga sp. strain JAM1 and Methylophaga sp. strain JAM7.</title>
        <authorList>
            <person name="Villeneuve C."/>
            <person name="Martineau C."/>
            <person name="Mauffrey F."/>
            <person name="Villemur R."/>
        </authorList>
    </citation>
    <scope>NUCLEOTIDE SEQUENCE [LARGE SCALE GENOMIC DNA]</scope>
    <source>
        <strain evidence="8 9">JAM7</strain>
    </source>
</reference>
<dbReference type="Pfam" id="PF00829">
    <property type="entry name" value="Ribosomal_L21p"/>
    <property type="match status" value="1"/>
</dbReference>
<evidence type="ECO:0000256" key="6">
    <source>
        <dbReference type="HAMAP-Rule" id="MF_01363"/>
    </source>
</evidence>
<keyword evidence="9" id="KW-1185">Reference proteome</keyword>
<evidence type="ECO:0000256" key="2">
    <source>
        <dbReference type="ARBA" id="ARBA00022730"/>
    </source>
</evidence>
<dbReference type="STRING" id="754477.Q7C_2169"/>
<dbReference type="RefSeq" id="WP_014704724.1">
    <property type="nucleotide sequence ID" value="NC_017856.1"/>
</dbReference>
<dbReference type="GO" id="GO:0005737">
    <property type="term" value="C:cytoplasm"/>
    <property type="evidence" value="ECO:0007669"/>
    <property type="project" value="UniProtKB-ARBA"/>
</dbReference>
<dbReference type="PATRIC" id="fig|754477.3.peg.2135"/>
<dbReference type="EMBL" id="CP003380">
    <property type="protein sequence ID" value="AFJ03305.1"/>
    <property type="molecule type" value="Genomic_DNA"/>
</dbReference>
<evidence type="ECO:0000256" key="4">
    <source>
        <dbReference type="ARBA" id="ARBA00022980"/>
    </source>
</evidence>
<dbReference type="eggNOG" id="COG0261">
    <property type="taxonomic scope" value="Bacteria"/>
</dbReference>
<name>I1YK62_METFJ</name>
<dbReference type="PROSITE" id="PS01169">
    <property type="entry name" value="RIBOSOMAL_L21"/>
    <property type="match status" value="1"/>
</dbReference>
<dbReference type="AlphaFoldDB" id="I1YK62"/>
<protein>
    <recommendedName>
        <fullName evidence="6">Large ribosomal subunit protein bL21</fullName>
    </recommendedName>
</protein>
<proteinExistence type="inferred from homology"/>
<evidence type="ECO:0000256" key="5">
    <source>
        <dbReference type="ARBA" id="ARBA00023274"/>
    </source>
</evidence>
<dbReference type="PANTHER" id="PTHR21349:SF0">
    <property type="entry name" value="LARGE RIBOSOMAL SUBUNIT PROTEIN BL21M"/>
    <property type="match status" value="1"/>
</dbReference>
<dbReference type="Proteomes" id="UP000009145">
    <property type="component" value="Chromosome"/>
</dbReference>
<dbReference type="GO" id="GO:0003735">
    <property type="term" value="F:structural constituent of ribosome"/>
    <property type="evidence" value="ECO:0007669"/>
    <property type="project" value="InterPro"/>
</dbReference>
<organism evidence="8 9">
    <name type="scientific">Methylophaga frappieri (strain ATCC BAA-2434 / DSM 25690 / JAM7)</name>
    <dbReference type="NCBI Taxonomy" id="754477"/>
    <lineage>
        <taxon>Bacteria</taxon>
        <taxon>Pseudomonadati</taxon>
        <taxon>Pseudomonadota</taxon>
        <taxon>Gammaproteobacteria</taxon>
        <taxon>Thiotrichales</taxon>
        <taxon>Piscirickettsiaceae</taxon>
        <taxon>Methylophaga</taxon>
    </lineage>
</organism>
<dbReference type="GO" id="GO:0005840">
    <property type="term" value="C:ribosome"/>
    <property type="evidence" value="ECO:0007669"/>
    <property type="project" value="UniProtKB-KW"/>
</dbReference>
<dbReference type="HAMAP" id="MF_01363">
    <property type="entry name" value="Ribosomal_bL21"/>
    <property type="match status" value="1"/>
</dbReference>
<dbReference type="GO" id="GO:0006412">
    <property type="term" value="P:translation"/>
    <property type="evidence" value="ECO:0007669"/>
    <property type="project" value="UniProtKB-UniRule"/>
</dbReference>
<comment type="similarity">
    <text evidence="1 6 7">Belongs to the bacterial ribosomal protein bL21 family.</text>
</comment>